<evidence type="ECO:0000313" key="1">
    <source>
        <dbReference type="EMBL" id="MBQ0935109.1"/>
    </source>
</evidence>
<accession>A0ABS5DVC7</accession>
<gene>
    <name evidence="1" type="ORF">KAK11_07215</name>
</gene>
<proteinExistence type="predicted"/>
<keyword evidence="2" id="KW-1185">Reference proteome</keyword>
<evidence type="ECO:0000313" key="2">
    <source>
        <dbReference type="Proteomes" id="UP000672097"/>
    </source>
</evidence>
<protein>
    <submittedName>
        <fullName evidence="1">Uncharacterized protein</fullName>
    </submittedName>
</protein>
<dbReference type="EMBL" id="JAGQDG010000002">
    <property type="protein sequence ID" value="MBQ0935109.1"/>
    <property type="molecule type" value="Genomic_DNA"/>
</dbReference>
<name>A0ABS5DVC7_9BURK</name>
<comment type="caution">
    <text evidence="1">The sequence shown here is derived from an EMBL/GenBank/DDBJ whole genome shotgun (WGS) entry which is preliminary data.</text>
</comment>
<dbReference type="RefSeq" id="WP_380296448.1">
    <property type="nucleotide sequence ID" value="NZ_JBHUKC010000001.1"/>
</dbReference>
<organism evidence="1 2">
    <name type="scientific">Ideonella paludis</name>
    <dbReference type="NCBI Taxonomy" id="1233411"/>
    <lineage>
        <taxon>Bacteria</taxon>
        <taxon>Pseudomonadati</taxon>
        <taxon>Pseudomonadota</taxon>
        <taxon>Betaproteobacteria</taxon>
        <taxon>Burkholderiales</taxon>
        <taxon>Sphaerotilaceae</taxon>
        <taxon>Ideonella</taxon>
    </lineage>
</organism>
<reference evidence="1 2" key="1">
    <citation type="submission" date="2021-04" db="EMBL/GenBank/DDBJ databases">
        <title>The genome sequence of type strain Ideonella paludis KCTC 32238.</title>
        <authorList>
            <person name="Liu Y."/>
        </authorList>
    </citation>
    <scope>NUCLEOTIDE SEQUENCE [LARGE SCALE GENOMIC DNA]</scope>
    <source>
        <strain evidence="1 2">KCTC 32238</strain>
    </source>
</reference>
<dbReference type="Proteomes" id="UP000672097">
    <property type="component" value="Unassembled WGS sequence"/>
</dbReference>
<sequence length="113" mass="12133">MLISTVCHSAAFVCEYKVDSVSLHPGGPVYASLSQVGGPGKMTYMQFCSVEGPLNGMTASSCKAMLAVMINAKNTQASVNLWFDGTKTFACTDANRSWQSMPETGFYFGPEIK</sequence>